<organism evidence="2 3">
    <name type="scientific">Pleurodeles waltl</name>
    <name type="common">Iberian ribbed newt</name>
    <dbReference type="NCBI Taxonomy" id="8319"/>
    <lineage>
        <taxon>Eukaryota</taxon>
        <taxon>Metazoa</taxon>
        <taxon>Chordata</taxon>
        <taxon>Craniata</taxon>
        <taxon>Vertebrata</taxon>
        <taxon>Euteleostomi</taxon>
        <taxon>Amphibia</taxon>
        <taxon>Batrachia</taxon>
        <taxon>Caudata</taxon>
        <taxon>Salamandroidea</taxon>
        <taxon>Salamandridae</taxon>
        <taxon>Pleurodelinae</taxon>
        <taxon>Pleurodeles</taxon>
    </lineage>
</organism>
<feature type="compositionally biased region" description="Low complexity" evidence="1">
    <location>
        <begin position="261"/>
        <end position="274"/>
    </location>
</feature>
<gene>
    <name evidence="2" type="ORF">NDU88_002006</name>
</gene>
<feature type="compositionally biased region" description="Basic and acidic residues" evidence="1">
    <location>
        <begin position="278"/>
        <end position="315"/>
    </location>
</feature>
<evidence type="ECO:0000313" key="2">
    <source>
        <dbReference type="EMBL" id="KAJ1185212.1"/>
    </source>
</evidence>
<proteinExistence type="predicted"/>
<feature type="compositionally biased region" description="Basic residues" evidence="1">
    <location>
        <begin position="215"/>
        <end position="224"/>
    </location>
</feature>
<reference evidence="2" key="1">
    <citation type="journal article" date="2022" name="bioRxiv">
        <title>Sequencing and chromosome-scale assembly of the giantPleurodeles waltlgenome.</title>
        <authorList>
            <person name="Brown T."/>
            <person name="Elewa A."/>
            <person name="Iarovenko S."/>
            <person name="Subramanian E."/>
            <person name="Araus A.J."/>
            <person name="Petzold A."/>
            <person name="Susuki M."/>
            <person name="Suzuki K.-i.T."/>
            <person name="Hayashi T."/>
            <person name="Toyoda A."/>
            <person name="Oliveira C."/>
            <person name="Osipova E."/>
            <person name="Leigh N.D."/>
            <person name="Simon A."/>
            <person name="Yun M.H."/>
        </authorList>
    </citation>
    <scope>NUCLEOTIDE SEQUENCE</scope>
    <source>
        <strain evidence="2">20211129_DDA</strain>
        <tissue evidence="2">Liver</tissue>
    </source>
</reference>
<dbReference type="Proteomes" id="UP001066276">
    <property type="component" value="Chromosome 3_1"/>
</dbReference>
<keyword evidence="3" id="KW-1185">Reference proteome</keyword>
<feature type="compositionally biased region" description="Low complexity" evidence="1">
    <location>
        <begin position="201"/>
        <end position="212"/>
    </location>
</feature>
<feature type="compositionally biased region" description="Basic residues" evidence="1">
    <location>
        <begin position="316"/>
        <end position="328"/>
    </location>
</feature>
<protein>
    <submittedName>
        <fullName evidence="2">Uncharacterized protein</fullName>
    </submittedName>
</protein>
<feature type="compositionally biased region" description="Low complexity" evidence="1">
    <location>
        <begin position="64"/>
        <end position="84"/>
    </location>
</feature>
<evidence type="ECO:0000256" key="1">
    <source>
        <dbReference type="SAM" id="MobiDB-lite"/>
    </source>
</evidence>
<feature type="compositionally biased region" description="Basic and acidic residues" evidence="1">
    <location>
        <begin position="225"/>
        <end position="240"/>
    </location>
</feature>
<dbReference type="AlphaFoldDB" id="A0AAV7U811"/>
<feature type="compositionally biased region" description="Basic and acidic residues" evidence="1">
    <location>
        <begin position="100"/>
        <end position="113"/>
    </location>
</feature>
<feature type="compositionally biased region" description="Low complexity" evidence="1">
    <location>
        <begin position="138"/>
        <end position="157"/>
    </location>
</feature>
<comment type="caution">
    <text evidence="2">The sequence shown here is derived from an EMBL/GenBank/DDBJ whole genome shotgun (WGS) entry which is preliminary data.</text>
</comment>
<feature type="compositionally biased region" description="Basic residues" evidence="1">
    <location>
        <begin position="244"/>
        <end position="254"/>
    </location>
</feature>
<accession>A0AAV7U811</accession>
<feature type="region of interest" description="Disordered" evidence="1">
    <location>
        <begin position="1"/>
        <end position="328"/>
    </location>
</feature>
<name>A0AAV7U811_PLEWA</name>
<evidence type="ECO:0000313" key="3">
    <source>
        <dbReference type="Proteomes" id="UP001066276"/>
    </source>
</evidence>
<sequence>MDTGAPGSIEDGIPPVEAPKPNPNTPGAGSKVASKADPPIAGTSAGKAGEQKAPGPKQENPESPTAAKPGAAAAGTPAQKTTGPKLDPTANAKVNALLKASREEAQNKPEPTRRSNPKGPAQQEQKSPGPDPKEKIRVPTVDPTTAADPATPLEAAASVGTTHPEGTPEKGAPTHAPPLEVLGEPEQTQATGAEEGKESMATARTPTPTQAQAKEKKKSKHSKKKVDNSSKDQEEIERAWKQVKSQRLRDKCRKGGGLSKRATGIATRRTTARTPARRRGDGEGRGREPNPPKTQKKETTAKEGRLLHHQEEAHHFPSRGPKRWLHHH</sequence>
<dbReference type="EMBL" id="JANPWB010000005">
    <property type="protein sequence ID" value="KAJ1185212.1"/>
    <property type="molecule type" value="Genomic_DNA"/>
</dbReference>